<gene>
    <name evidence="1" type="ORF">NDEV_1257</name>
</gene>
<dbReference type="AlphaFoldDB" id="A0A128A3Y2"/>
<protein>
    <submittedName>
        <fullName evidence="1">Uncharacterized protein</fullName>
    </submittedName>
</protein>
<name>A0A128A3Y2_9ARCH</name>
<accession>A0A128A3Y2</accession>
<reference evidence="2" key="1">
    <citation type="submission" date="2015-10" db="EMBL/GenBank/DDBJ databases">
        <authorList>
            <person name="Lehtovirta-Morley L.E."/>
            <person name="Vieille C."/>
        </authorList>
    </citation>
    <scope>NUCLEOTIDE SEQUENCE [LARGE SCALE GENOMIC DNA]</scope>
</reference>
<evidence type="ECO:0000313" key="1">
    <source>
        <dbReference type="EMBL" id="CUR52022.1"/>
    </source>
</evidence>
<dbReference type="Proteomes" id="UP000196239">
    <property type="component" value="Chromosome 1"/>
</dbReference>
<evidence type="ECO:0000313" key="2">
    <source>
        <dbReference type="Proteomes" id="UP000196239"/>
    </source>
</evidence>
<dbReference type="EMBL" id="LN890280">
    <property type="protein sequence ID" value="CUR52022.1"/>
    <property type="molecule type" value="Genomic_DNA"/>
</dbReference>
<dbReference type="KEGG" id="ndv:NDEV_1257"/>
<sequence length="54" mass="6312">MSNQTISELVRTADKITIDEIKGKKVTLKISWFDLKGVRKSKKFLLNEKDKIEF</sequence>
<keyword evidence="2" id="KW-1185">Reference proteome</keyword>
<organism evidence="1 2">
    <name type="scientific">Nitrosotalea devaniterrae</name>
    <dbReference type="NCBI Taxonomy" id="1078905"/>
    <lineage>
        <taxon>Archaea</taxon>
        <taxon>Nitrososphaerota</taxon>
        <taxon>Nitrososphaeria</taxon>
        <taxon>Nitrosotaleales</taxon>
        <taxon>Nitrosotaleaceae</taxon>
        <taxon>Nitrosotalea</taxon>
    </lineage>
</organism>
<proteinExistence type="predicted"/>